<sequence length="1419" mass="153635">MSRIKRKIALALGFLGASSAFAQKAVEYPEMPREYIHGTADCYGKLSARCGWGDLGQPREERGEGSGGSRGGGSGGGTSPAPDRGPAPANTETPPTKDNSNKDVCGGSTKNPVIIATGEKYKDELDFFGRGEYGLSMERTYRSKHATGRFFGPNWLSNLDMPRVRITDPTCTMNPSGQCIPRGVTITHPSGEAHVYTLTNSFSKALVPEGFSEDAKRASAKRTRRSAPAATAGEPFDYLYLSGAAASTGHLVHEANGGWVLGLEGVTYSFDQYGYIEAISRASGSSVMYSYIGTSDRVASISNSNGQSIAFTWGANNRVATAKDPAGNIWTYGYNANGMLNRVTSPGSGANQDIREYHYENSDPTLLTGISINGVRYSTYEYYGDRRVSRSALAGLEENETFSYGANQTTVTDVARGQTTTYNFTPIQGELKVTSISRAGTSTCSGASAFTSYDSNGYIDYTQDWKGNRTDYSYDGGGRLQQVTTAAGTPAALTTAHAWSGNQIIQTDYRDAYNNTYLRAKYTYAPVTGLDSGNLTSETWDDLKTGKQKSISYGYSYYSNGTIRSKTVTQALPQGAATSTVNYDTAGNIVQRINALGHTENWAQFNGLGLPQKYTDASGVDTNMTYDEKGNLLTTSTTLTNGWRVTSRSYNHNRQLSDINFADGSAKRFRYKDSGRLYMLGDKQSNFERIDINVGGNSVTQSSGRHVPNSGTPTSPSAASDFTRTTQLDSLGRPYTEQGNNGQAVQYRYDNNGNLVSRSDALGHTTSFEYDAQNRLIKTTAPDNGITQNVYDSEGHLQYVIDPRGLRTTYTYNGFGDVTSINSPDTGLTSYEYDAAGWLSRESRADGKSLNYAWDKLGRRTVRSGSGMAEVFTYDQGNWAKGRLTNIADATGNTGFEYNPAGELIKQVNTVYGHVFTTVWNYDNSGLLRSLTYPNGNRLDYNYDANGKLADIRLGAAVVANSFLYQPASGQMYAWRFGNGLSRLLTLDNDGRTAQLAGASSATTVHKLDFAYYTDDTVKNLSNGVYPALTANFGYDTTGRLTAASQTGDVQLFSWDAVGNRTGHNRQNVGYVFTADNDSNQLVSWNGGGKYRNFGYDAVGNLSSESRNDGSRSYTYDGFNRLATVSINGSQVGDYRYNAFGQRALKIASGRTTIFIYGPQGELLAETDTSQHKNFAWLSGELLGVLHQGSFYASHNDQVGRPEVLTAPNGTVAWRAVNTAFDRTLAADAVGGMNIGFPGQYYDEETGMWQNWHRFYDASLGRYIQSDPAGLNAGVNTYLYADGNPVTNADPTGLFNPAKGVSALGNTVIAGVSAGSGGVKLAIAIGLSPAAATGVGALPSVTLAAWGTWNLKSSSAAWKRARQQWKEAGCEKKSDATWKNLMGMLPGGTHYDDPDEFNGPIDYIQSRGVWQFIKESGYF</sequence>
<organism evidence="6 7">
    <name type="scientific">Pseudoduganella violacea</name>
    <dbReference type="NCBI Taxonomy" id="1715466"/>
    <lineage>
        <taxon>Bacteria</taxon>
        <taxon>Pseudomonadati</taxon>
        <taxon>Pseudomonadota</taxon>
        <taxon>Betaproteobacteria</taxon>
        <taxon>Burkholderiales</taxon>
        <taxon>Oxalobacteraceae</taxon>
        <taxon>Telluria group</taxon>
        <taxon>Pseudoduganella</taxon>
    </lineage>
</organism>
<proteinExistence type="predicted"/>
<dbReference type="EMBL" id="JACHXD010000008">
    <property type="protein sequence ID" value="MBB3119937.1"/>
    <property type="molecule type" value="Genomic_DNA"/>
</dbReference>
<keyword evidence="3" id="KW-0732">Signal</keyword>
<dbReference type="NCBIfam" id="TIGR01643">
    <property type="entry name" value="YD_repeat_2x"/>
    <property type="match status" value="3"/>
</dbReference>
<dbReference type="Pfam" id="PF05593">
    <property type="entry name" value="RHS_repeat"/>
    <property type="match status" value="2"/>
</dbReference>
<feature type="chain" id="PRO_5030667584" evidence="3">
    <location>
        <begin position="23"/>
        <end position="1419"/>
    </location>
</feature>
<evidence type="ECO:0000256" key="3">
    <source>
        <dbReference type="SAM" id="SignalP"/>
    </source>
</evidence>
<keyword evidence="1" id="KW-0677">Repeat</keyword>
<dbReference type="NCBIfam" id="TIGR03696">
    <property type="entry name" value="Rhs_assc_core"/>
    <property type="match status" value="1"/>
</dbReference>
<dbReference type="Pfam" id="PF25023">
    <property type="entry name" value="TEN_YD-shell"/>
    <property type="match status" value="2"/>
</dbReference>
<comment type="caution">
    <text evidence="6">The sequence shown here is derived from an EMBL/GenBank/DDBJ whole genome shotgun (WGS) entry which is preliminary data.</text>
</comment>
<dbReference type="Pfam" id="PF20148">
    <property type="entry name" value="DUF6531"/>
    <property type="match status" value="1"/>
</dbReference>
<dbReference type="InterPro" id="IPR022385">
    <property type="entry name" value="Rhs_assc_core"/>
</dbReference>
<dbReference type="PANTHER" id="PTHR32305">
    <property type="match status" value="1"/>
</dbReference>
<evidence type="ECO:0000259" key="5">
    <source>
        <dbReference type="Pfam" id="PF25023"/>
    </source>
</evidence>
<evidence type="ECO:0000313" key="7">
    <source>
        <dbReference type="Proteomes" id="UP000541535"/>
    </source>
</evidence>
<dbReference type="PANTHER" id="PTHR32305:SF15">
    <property type="entry name" value="PROTEIN RHSA-RELATED"/>
    <property type="match status" value="1"/>
</dbReference>
<gene>
    <name evidence="6" type="ORF">FHS03_002996</name>
</gene>
<dbReference type="Proteomes" id="UP000541535">
    <property type="component" value="Unassembled WGS sequence"/>
</dbReference>
<dbReference type="InterPro" id="IPR006530">
    <property type="entry name" value="YD"/>
</dbReference>
<feature type="domain" description="DUF6531" evidence="4">
    <location>
        <begin position="111"/>
        <end position="161"/>
    </location>
</feature>
<evidence type="ECO:0000313" key="6">
    <source>
        <dbReference type="EMBL" id="MBB3119937.1"/>
    </source>
</evidence>
<protein>
    <submittedName>
        <fullName evidence="6">RHS repeat-associated protein</fullName>
    </submittedName>
</protein>
<feature type="domain" description="Teneurin-like YD-shell" evidence="5">
    <location>
        <begin position="788"/>
        <end position="972"/>
    </location>
</feature>
<feature type="compositionally biased region" description="Gly residues" evidence="2">
    <location>
        <begin position="65"/>
        <end position="78"/>
    </location>
</feature>
<feature type="region of interest" description="Disordered" evidence="2">
    <location>
        <begin position="697"/>
        <end position="721"/>
    </location>
</feature>
<evidence type="ECO:0000256" key="2">
    <source>
        <dbReference type="SAM" id="MobiDB-lite"/>
    </source>
</evidence>
<name>A0A7W5BB61_9BURK</name>
<dbReference type="PRINTS" id="PR00394">
    <property type="entry name" value="RHSPROTEIN"/>
</dbReference>
<dbReference type="InterPro" id="IPR056823">
    <property type="entry name" value="TEN-like_YD-shell"/>
</dbReference>
<dbReference type="RefSeq" id="WP_183441744.1">
    <property type="nucleotide sequence ID" value="NZ_JACHXD010000008.1"/>
</dbReference>
<reference evidence="6 7" key="1">
    <citation type="submission" date="2020-08" db="EMBL/GenBank/DDBJ databases">
        <title>Genomic Encyclopedia of Type Strains, Phase III (KMG-III): the genomes of soil and plant-associated and newly described type strains.</title>
        <authorList>
            <person name="Whitman W."/>
        </authorList>
    </citation>
    <scope>NUCLEOTIDE SEQUENCE [LARGE SCALE GENOMIC DNA]</scope>
    <source>
        <strain evidence="6 7">CECT 8897</strain>
    </source>
</reference>
<keyword evidence="7" id="KW-1185">Reference proteome</keyword>
<feature type="signal peptide" evidence="3">
    <location>
        <begin position="1"/>
        <end position="22"/>
    </location>
</feature>
<dbReference type="InterPro" id="IPR045351">
    <property type="entry name" value="DUF6531"/>
</dbReference>
<dbReference type="Gene3D" id="2.180.10.10">
    <property type="entry name" value="RHS repeat-associated core"/>
    <property type="match status" value="2"/>
</dbReference>
<evidence type="ECO:0000256" key="1">
    <source>
        <dbReference type="ARBA" id="ARBA00022737"/>
    </source>
</evidence>
<dbReference type="InterPro" id="IPR031325">
    <property type="entry name" value="RHS_repeat"/>
</dbReference>
<evidence type="ECO:0000259" key="4">
    <source>
        <dbReference type="Pfam" id="PF20148"/>
    </source>
</evidence>
<feature type="region of interest" description="Disordered" evidence="2">
    <location>
        <begin position="54"/>
        <end position="109"/>
    </location>
</feature>
<accession>A0A7W5BB61</accession>
<feature type="domain" description="Teneurin-like YD-shell" evidence="5">
    <location>
        <begin position="988"/>
        <end position="1267"/>
    </location>
</feature>
<dbReference type="InterPro" id="IPR050708">
    <property type="entry name" value="T6SS_VgrG/RHS"/>
</dbReference>